<dbReference type="InterPro" id="IPR014710">
    <property type="entry name" value="RmlC-like_jellyroll"/>
</dbReference>
<gene>
    <name evidence="3" type="ORF">DIW15_04185</name>
</gene>
<sequence>MEIGEGLKALRLQKNLTQEELGERTDLTKGYISQLENDLGSPSLDTFLQILDVLGTTAKDFFKAETDEVIEVMEPTGMVEACNEADGWATKWLVAHSNDHEMEPVTIQLASKGETKHYAPSKAETFGYVLAGEVTVCVGNVEKSVLEGSTFYYVADREHYLKNKTDSLAKVLLVVTHSYL</sequence>
<dbReference type="InterPro" id="IPR013096">
    <property type="entry name" value="Cupin_2"/>
</dbReference>
<accession>A0A3D4S4Z3</accession>
<name>A0A3D4S4Z3_9ENTE</name>
<keyword evidence="1" id="KW-0238">DNA-binding</keyword>
<dbReference type="AlphaFoldDB" id="A0A3D4S4Z3"/>
<dbReference type="InterPro" id="IPR050807">
    <property type="entry name" value="TransReg_Diox_bact_type"/>
</dbReference>
<organism evidence="3 4">
    <name type="scientific">Bavariicoccus seileri</name>
    <dbReference type="NCBI Taxonomy" id="549685"/>
    <lineage>
        <taxon>Bacteria</taxon>
        <taxon>Bacillati</taxon>
        <taxon>Bacillota</taxon>
        <taxon>Bacilli</taxon>
        <taxon>Lactobacillales</taxon>
        <taxon>Enterococcaceae</taxon>
        <taxon>Bavariicoccus</taxon>
    </lineage>
</organism>
<dbReference type="InterPro" id="IPR010982">
    <property type="entry name" value="Lambda_DNA-bd_dom_sf"/>
</dbReference>
<dbReference type="InterPro" id="IPR011051">
    <property type="entry name" value="RmlC_Cupin_sf"/>
</dbReference>
<dbReference type="Pfam" id="PF07883">
    <property type="entry name" value="Cupin_2"/>
    <property type="match status" value="1"/>
</dbReference>
<dbReference type="PROSITE" id="PS50943">
    <property type="entry name" value="HTH_CROC1"/>
    <property type="match status" value="1"/>
</dbReference>
<dbReference type="Pfam" id="PF01381">
    <property type="entry name" value="HTH_3"/>
    <property type="match status" value="1"/>
</dbReference>
<dbReference type="Proteomes" id="UP000262195">
    <property type="component" value="Unassembled WGS sequence"/>
</dbReference>
<evidence type="ECO:0000256" key="1">
    <source>
        <dbReference type="ARBA" id="ARBA00023125"/>
    </source>
</evidence>
<dbReference type="PANTHER" id="PTHR46797:SF2">
    <property type="entry name" value="TRANSCRIPTIONAL REGULATOR"/>
    <property type="match status" value="1"/>
</dbReference>
<dbReference type="CDD" id="cd00093">
    <property type="entry name" value="HTH_XRE"/>
    <property type="match status" value="1"/>
</dbReference>
<evidence type="ECO:0000313" key="3">
    <source>
        <dbReference type="EMBL" id="HCS93889.1"/>
    </source>
</evidence>
<dbReference type="CDD" id="cd02209">
    <property type="entry name" value="cupin_XRE_C"/>
    <property type="match status" value="1"/>
</dbReference>
<reference evidence="3 4" key="1">
    <citation type="journal article" date="2018" name="Nat. Biotechnol.">
        <title>A standardized bacterial taxonomy based on genome phylogeny substantially revises the tree of life.</title>
        <authorList>
            <person name="Parks D.H."/>
            <person name="Chuvochina M."/>
            <person name="Waite D.W."/>
            <person name="Rinke C."/>
            <person name="Skarshewski A."/>
            <person name="Chaumeil P.A."/>
            <person name="Hugenholtz P."/>
        </authorList>
    </citation>
    <scope>NUCLEOTIDE SEQUENCE [LARGE SCALE GENOMIC DNA]</scope>
    <source>
        <strain evidence="3">UBA11306</strain>
    </source>
</reference>
<dbReference type="PANTHER" id="PTHR46797">
    <property type="entry name" value="HTH-TYPE TRANSCRIPTIONAL REGULATOR"/>
    <property type="match status" value="1"/>
</dbReference>
<dbReference type="SUPFAM" id="SSF47413">
    <property type="entry name" value="lambda repressor-like DNA-binding domains"/>
    <property type="match status" value="1"/>
</dbReference>
<protein>
    <submittedName>
        <fullName evidence="3">Helix-turn-helix domain-containing protein</fullName>
    </submittedName>
</protein>
<dbReference type="STRING" id="1121105.GCA_000421665_00381"/>
<dbReference type="EMBL" id="DQHO01000027">
    <property type="protein sequence ID" value="HCS93889.1"/>
    <property type="molecule type" value="Genomic_DNA"/>
</dbReference>
<dbReference type="GO" id="GO:0003677">
    <property type="term" value="F:DNA binding"/>
    <property type="evidence" value="ECO:0007669"/>
    <property type="project" value="UniProtKB-KW"/>
</dbReference>
<feature type="domain" description="HTH cro/C1-type" evidence="2">
    <location>
        <begin position="7"/>
        <end position="61"/>
    </location>
</feature>
<dbReference type="InterPro" id="IPR001387">
    <property type="entry name" value="Cro/C1-type_HTH"/>
</dbReference>
<dbReference type="Gene3D" id="2.60.120.10">
    <property type="entry name" value="Jelly Rolls"/>
    <property type="match status" value="1"/>
</dbReference>
<comment type="caution">
    <text evidence="3">The sequence shown here is derived from an EMBL/GenBank/DDBJ whole genome shotgun (WGS) entry which is preliminary data.</text>
</comment>
<evidence type="ECO:0000259" key="2">
    <source>
        <dbReference type="PROSITE" id="PS50943"/>
    </source>
</evidence>
<dbReference type="SUPFAM" id="SSF51182">
    <property type="entry name" value="RmlC-like cupins"/>
    <property type="match status" value="1"/>
</dbReference>
<dbReference type="Gene3D" id="1.10.260.40">
    <property type="entry name" value="lambda repressor-like DNA-binding domains"/>
    <property type="match status" value="1"/>
</dbReference>
<dbReference type="GO" id="GO:0005829">
    <property type="term" value="C:cytosol"/>
    <property type="evidence" value="ECO:0007669"/>
    <property type="project" value="TreeGrafter"/>
</dbReference>
<proteinExistence type="predicted"/>
<evidence type="ECO:0000313" key="4">
    <source>
        <dbReference type="Proteomes" id="UP000262195"/>
    </source>
</evidence>
<dbReference type="SMART" id="SM00530">
    <property type="entry name" value="HTH_XRE"/>
    <property type="match status" value="1"/>
</dbReference>
<dbReference type="GO" id="GO:0003700">
    <property type="term" value="F:DNA-binding transcription factor activity"/>
    <property type="evidence" value="ECO:0007669"/>
    <property type="project" value="TreeGrafter"/>
</dbReference>